<comment type="caution">
    <text evidence="1">The sequence shown here is derived from an EMBL/GenBank/DDBJ whole genome shotgun (WGS) entry which is preliminary data.</text>
</comment>
<evidence type="ECO:0000313" key="1">
    <source>
        <dbReference type="EMBL" id="MDT0690989.1"/>
    </source>
</evidence>
<dbReference type="EMBL" id="JAVRHM010000017">
    <property type="protein sequence ID" value="MDT0690989.1"/>
    <property type="molecule type" value="Genomic_DNA"/>
</dbReference>
<accession>A0ABU3E5R7</accession>
<dbReference type="RefSeq" id="WP_311686054.1">
    <property type="nucleotide sequence ID" value="NZ_JAVRHM010000017.1"/>
</dbReference>
<dbReference type="Proteomes" id="UP001261624">
    <property type="component" value="Unassembled WGS sequence"/>
</dbReference>
<evidence type="ECO:0008006" key="3">
    <source>
        <dbReference type="Google" id="ProtNLM"/>
    </source>
</evidence>
<organism evidence="1 2">
    <name type="scientific">Autumnicola patrickiae</name>
    <dbReference type="NCBI Taxonomy" id="3075591"/>
    <lineage>
        <taxon>Bacteria</taxon>
        <taxon>Pseudomonadati</taxon>
        <taxon>Bacteroidota</taxon>
        <taxon>Flavobacteriia</taxon>
        <taxon>Flavobacteriales</taxon>
        <taxon>Flavobacteriaceae</taxon>
        <taxon>Autumnicola</taxon>
    </lineage>
</organism>
<proteinExistence type="predicted"/>
<gene>
    <name evidence="1" type="ORF">RM549_14425</name>
</gene>
<keyword evidence="2" id="KW-1185">Reference proteome</keyword>
<protein>
    <recommendedName>
        <fullName evidence="3">DUF481 domain-containing protein</fullName>
    </recommendedName>
</protein>
<sequence length="190" mass="21839">MKGYIYLLILFLGISLQAQDGESLNPSSSSISESENELEKSFLKRFSFDQFKMEEQNLALGYKSYNRNYIYYESDKIHFQFGAGLVHQKSYLNHLEPDVQLGIDALFEYSLNKTFSLYNFGRYVSKSFTNDSQKTTYLLDPFFLKSEIGAGIRGNFNNFQINLGTRTTLDSHLNQAGPQTRINSSFSLDF</sequence>
<evidence type="ECO:0000313" key="2">
    <source>
        <dbReference type="Proteomes" id="UP001261624"/>
    </source>
</evidence>
<reference evidence="1 2" key="1">
    <citation type="submission" date="2023-09" db="EMBL/GenBank/DDBJ databases">
        <authorList>
            <person name="Rey-Velasco X."/>
        </authorList>
    </citation>
    <scope>NUCLEOTIDE SEQUENCE [LARGE SCALE GENOMIC DNA]</scope>
    <source>
        <strain evidence="1 2">F188</strain>
    </source>
</reference>
<name>A0ABU3E5R7_9FLAO</name>